<sequence length="167" mass="17289">MPWKVALLVGGGFALAEGTEVSGLSLWVAQLLTPLGDLPVFATITVACIIVTTVTEVASNAATITIFLPILSPLAEAIQVNPLYVLIPTTLCTSFSFLLPVSNPPNAIVYAYGHISTVDMVKAGLGVNIIGVLAVLLAVGTWGVPLFSLDTYPGWAPVLPGFNSTAP</sequence>
<reference evidence="1" key="1">
    <citation type="submission" date="2018-11" db="EMBL/GenBank/DDBJ databases">
        <title>The sequence and de novo assembly of Larimichthys crocea genome using PacBio and Hi-C technologies.</title>
        <authorList>
            <person name="Xu P."/>
            <person name="Chen B."/>
            <person name="Zhou Z."/>
            <person name="Ke Q."/>
            <person name="Wu Y."/>
            <person name="Bai H."/>
            <person name="Pu F."/>
        </authorList>
    </citation>
    <scope>NUCLEOTIDE SEQUENCE</scope>
    <source>
        <tissue evidence="1">Muscle</tissue>
    </source>
</reference>
<proteinExistence type="predicted"/>
<dbReference type="Proteomes" id="UP000793456">
    <property type="component" value="Chromosome XX"/>
</dbReference>
<protein>
    <submittedName>
        <fullName evidence="1">Uncharacterized protein</fullName>
    </submittedName>
</protein>
<comment type="caution">
    <text evidence="1">The sequence shown here is derived from an EMBL/GenBank/DDBJ whole genome shotgun (WGS) entry which is preliminary data.</text>
</comment>
<organism evidence="1 2">
    <name type="scientific">Larimichthys crocea</name>
    <name type="common">Large yellow croaker</name>
    <name type="synonym">Pseudosciaena crocea</name>
    <dbReference type="NCBI Taxonomy" id="215358"/>
    <lineage>
        <taxon>Eukaryota</taxon>
        <taxon>Metazoa</taxon>
        <taxon>Chordata</taxon>
        <taxon>Craniata</taxon>
        <taxon>Vertebrata</taxon>
        <taxon>Euteleostomi</taxon>
        <taxon>Actinopterygii</taxon>
        <taxon>Neopterygii</taxon>
        <taxon>Teleostei</taxon>
        <taxon>Neoteleostei</taxon>
        <taxon>Acanthomorphata</taxon>
        <taxon>Eupercaria</taxon>
        <taxon>Sciaenidae</taxon>
        <taxon>Larimichthys</taxon>
    </lineage>
</organism>
<name>A0ACD3QH78_LARCR</name>
<evidence type="ECO:0000313" key="2">
    <source>
        <dbReference type="Proteomes" id="UP000793456"/>
    </source>
</evidence>
<dbReference type="EMBL" id="CM011693">
    <property type="protein sequence ID" value="TMS05944.1"/>
    <property type="molecule type" value="Genomic_DNA"/>
</dbReference>
<keyword evidence="2" id="KW-1185">Reference proteome</keyword>
<evidence type="ECO:0000313" key="1">
    <source>
        <dbReference type="EMBL" id="TMS05944.1"/>
    </source>
</evidence>
<accession>A0ACD3QH78</accession>
<gene>
    <name evidence="1" type="ORF">E3U43_005194</name>
</gene>